<evidence type="ECO:0000256" key="2">
    <source>
        <dbReference type="ARBA" id="ARBA00006510"/>
    </source>
</evidence>
<keyword evidence="9" id="KW-1185">Reference proteome</keyword>
<dbReference type="AlphaFoldDB" id="A0A1S3H3X2"/>
<feature type="domain" description="TMC" evidence="8">
    <location>
        <begin position="599"/>
        <end position="710"/>
    </location>
</feature>
<accession>A0A1S3H3X2</accession>
<evidence type="ECO:0000313" key="13">
    <source>
        <dbReference type="RefSeq" id="XP_013380166.1"/>
    </source>
</evidence>
<feature type="transmembrane region" description="Helical" evidence="7">
    <location>
        <begin position="381"/>
        <end position="399"/>
    </location>
</feature>
<dbReference type="InterPro" id="IPR038900">
    <property type="entry name" value="TMC"/>
</dbReference>
<keyword evidence="5 7" id="KW-0472">Membrane</keyword>
<feature type="compositionally biased region" description="Basic and acidic residues" evidence="6">
    <location>
        <begin position="1"/>
        <end position="13"/>
    </location>
</feature>
<dbReference type="KEGG" id="lak:106151452"/>
<evidence type="ECO:0000313" key="9">
    <source>
        <dbReference type="Proteomes" id="UP000085678"/>
    </source>
</evidence>
<evidence type="ECO:0000313" key="12">
    <source>
        <dbReference type="RefSeq" id="XP_013380164.1"/>
    </source>
</evidence>
<feature type="region of interest" description="Disordered" evidence="6">
    <location>
        <begin position="1"/>
        <end position="86"/>
    </location>
</feature>
<evidence type="ECO:0000313" key="14">
    <source>
        <dbReference type="RefSeq" id="XP_023933177.1"/>
    </source>
</evidence>
<comment type="similarity">
    <text evidence="2">Belongs to the TMC family.</text>
</comment>
<feature type="compositionally biased region" description="Basic and acidic residues" evidence="6">
    <location>
        <begin position="26"/>
        <end position="39"/>
    </location>
</feature>
<evidence type="ECO:0000259" key="8">
    <source>
        <dbReference type="Pfam" id="PF07810"/>
    </source>
</evidence>
<dbReference type="GO" id="GO:0008381">
    <property type="term" value="F:mechanosensitive monoatomic ion channel activity"/>
    <property type="evidence" value="ECO:0007669"/>
    <property type="project" value="TreeGrafter"/>
</dbReference>
<dbReference type="GeneID" id="106151452"/>
<evidence type="ECO:0000256" key="6">
    <source>
        <dbReference type="SAM" id="MobiDB-lite"/>
    </source>
</evidence>
<evidence type="ECO:0000256" key="1">
    <source>
        <dbReference type="ARBA" id="ARBA00004141"/>
    </source>
</evidence>
<feature type="transmembrane region" description="Helical" evidence="7">
    <location>
        <begin position="712"/>
        <end position="739"/>
    </location>
</feature>
<sequence length="854" mass="96978">MNGHDYGRHDQHGRGYGRGPDPYGNDPRRRYPDGREHDQGPPPNFNVWQNGGYQDHLGGRRHDGYNERPGAYPHTERDGRFHGDNFPDRGVINPAYVEDDDFPHQTLGAPNHFDFNRNPNIDGPSADVAQILDNLPTRKQRDVSGKRKSRSLNFHARVHRDRLKSSPTTKLSGYEKWKLNRSVEWERFKVRFKDALSNLEVWRGSFKEVEGHFGTGIMSYFRFVKWIFFLNVYIAVITFCVITLPHLILEPHDFLATVAVTPSSSQQAGDNMTNVTMTTESLTTLTMTTVIVVIDNGTSSSNDTSGGTAALSGNTDYVGQAQECTLDYRVHLQNKSMNATPGDYILDFLQGTGFMEDTILFYGQYFNKTFLDKQTVYNMSLAYLLATAAYFLLSLILMVRSAAKGFQENLVTSGDRFFQYTNMVFTGWDYALASEKAGELKKKNLFQEIKNELEEERRAQRAATRTTGQKCRLYTVRVLSNILVVGILGGSFYGIFRVVDFSEKEITNRNTDDFVSLLLQYLPSITITLLNIIVPEIFNRIIMVEKYSPEFEIRLSLIRTVFLRLTSIGVLLVSIYVAIVSCRQKKCGNCNFPNDPYLCWETYVGQQIYKLVILDFLVVAGVTIFAEFPRKLLVTRFHKNKLMKLVGQQEFDIPKNVLDVVYTQTLCWLGAFFSPLIPAITVLKCFILFYLKKWSLMKNCIPASKPYRAARSNFFFMVVLLLGFAFTAVLPIGVCIGMIKPSQSCGPFRLYSAQNFVMYTTITNLVSTAPSEVQQAFYVFGSTVFHIPVVIVLSIAIYYNTAITSGHKKMMKLLEEQLALEGKDKQFLLNRVNEAIQRGELRASDTDVMASDSN</sequence>
<dbReference type="RefSeq" id="XP_023933177.1">
    <property type="nucleotide sequence ID" value="XM_024077409.1"/>
</dbReference>
<dbReference type="RefSeq" id="XP_013380164.1">
    <property type="nucleotide sequence ID" value="XM_013524710.2"/>
</dbReference>
<dbReference type="RefSeq" id="XP_013380163.1">
    <property type="nucleotide sequence ID" value="XM_013524709.2"/>
</dbReference>
<evidence type="ECO:0000313" key="11">
    <source>
        <dbReference type="RefSeq" id="XP_013380163.1"/>
    </source>
</evidence>
<dbReference type="PANTHER" id="PTHR23302">
    <property type="entry name" value="TRANSMEMBRANE CHANNEL-RELATED"/>
    <property type="match status" value="1"/>
</dbReference>
<evidence type="ECO:0000256" key="7">
    <source>
        <dbReference type="SAM" id="Phobius"/>
    </source>
</evidence>
<keyword evidence="4 7" id="KW-1133">Transmembrane helix</keyword>
<dbReference type="RefSeq" id="XP_013380162.1">
    <property type="nucleotide sequence ID" value="XM_013524708.2"/>
</dbReference>
<protein>
    <submittedName>
        <fullName evidence="10 11">Transmembrane channel-like protein 7 isoform X1</fullName>
    </submittedName>
</protein>
<dbReference type="GO" id="GO:0005886">
    <property type="term" value="C:plasma membrane"/>
    <property type="evidence" value="ECO:0007669"/>
    <property type="project" value="InterPro"/>
</dbReference>
<evidence type="ECO:0000256" key="5">
    <source>
        <dbReference type="ARBA" id="ARBA00023136"/>
    </source>
</evidence>
<reference evidence="10 11" key="1">
    <citation type="submission" date="2025-04" db="UniProtKB">
        <authorList>
            <consortium name="RefSeq"/>
        </authorList>
    </citation>
    <scope>IDENTIFICATION</scope>
    <source>
        <tissue evidence="10 11">Gonads</tissue>
    </source>
</reference>
<feature type="transmembrane region" description="Helical" evidence="7">
    <location>
        <begin position="776"/>
        <end position="801"/>
    </location>
</feature>
<dbReference type="OrthoDB" id="1936208at2759"/>
<organism evidence="9 13">
    <name type="scientific">Lingula anatina</name>
    <name type="common">Brachiopod</name>
    <name type="synonym">Lingula unguis</name>
    <dbReference type="NCBI Taxonomy" id="7574"/>
    <lineage>
        <taxon>Eukaryota</taxon>
        <taxon>Metazoa</taxon>
        <taxon>Spiralia</taxon>
        <taxon>Lophotrochozoa</taxon>
        <taxon>Brachiopoda</taxon>
        <taxon>Linguliformea</taxon>
        <taxon>Lingulata</taxon>
        <taxon>Lingulida</taxon>
        <taxon>Linguloidea</taxon>
        <taxon>Lingulidae</taxon>
        <taxon>Lingula</taxon>
    </lineage>
</organism>
<feature type="transmembrane region" description="Helical" evidence="7">
    <location>
        <begin position="226"/>
        <end position="248"/>
    </location>
</feature>
<feature type="transmembrane region" description="Helical" evidence="7">
    <location>
        <begin position="478"/>
        <end position="498"/>
    </location>
</feature>
<dbReference type="RefSeq" id="XP_013380166.1">
    <property type="nucleotide sequence ID" value="XM_013524712.2"/>
</dbReference>
<evidence type="ECO:0000256" key="3">
    <source>
        <dbReference type="ARBA" id="ARBA00022692"/>
    </source>
</evidence>
<feature type="compositionally biased region" description="Basic and acidic residues" evidence="6">
    <location>
        <begin position="57"/>
        <end position="66"/>
    </location>
</feature>
<feature type="transmembrane region" description="Helical" evidence="7">
    <location>
        <begin position="518"/>
        <end position="538"/>
    </location>
</feature>
<keyword evidence="3 7" id="KW-0812">Transmembrane</keyword>
<name>A0A1S3H3X2_LINAN</name>
<feature type="transmembrane region" description="Helical" evidence="7">
    <location>
        <begin position="668"/>
        <end position="691"/>
    </location>
</feature>
<evidence type="ECO:0000313" key="10">
    <source>
        <dbReference type="RefSeq" id="XP_013380162.1"/>
    </source>
</evidence>
<proteinExistence type="inferred from homology"/>
<dbReference type="PANTHER" id="PTHR23302:SF24">
    <property type="entry name" value="TMC DOMAIN-CONTAINING PROTEIN"/>
    <property type="match status" value="1"/>
</dbReference>
<dbReference type="InterPro" id="IPR012496">
    <property type="entry name" value="TMC_dom"/>
</dbReference>
<dbReference type="STRING" id="7574.A0A1S3H3X2"/>
<comment type="subcellular location">
    <subcellularLocation>
        <location evidence="1">Membrane</location>
        <topology evidence="1">Multi-pass membrane protein</topology>
    </subcellularLocation>
</comment>
<feature type="compositionally biased region" description="Basic and acidic residues" evidence="6">
    <location>
        <begin position="74"/>
        <end position="86"/>
    </location>
</feature>
<gene>
    <name evidence="10 11 12 13 14" type="primary">LOC106151452</name>
</gene>
<dbReference type="Proteomes" id="UP000085678">
    <property type="component" value="Unplaced"/>
</dbReference>
<dbReference type="Pfam" id="PF07810">
    <property type="entry name" value="TMC"/>
    <property type="match status" value="1"/>
</dbReference>
<feature type="transmembrane region" description="Helical" evidence="7">
    <location>
        <begin position="561"/>
        <end position="579"/>
    </location>
</feature>
<evidence type="ECO:0000256" key="4">
    <source>
        <dbReference type="ARBA" id="ARBA00022989"/>
    </source>
</evidence>